<proteinExistence type="predicted"/>
<gene>
    <name evidence="1" type="primary">b509L</name>
    <name evidence="1" type="ORF">NY2A_b509L</name>
</gene>
<name>A7IX34_PBCVN</name>
<reference evidence="1 2" key="1">
    <citation type="journal article" date="2007" name="Virology">
        <title>Sequence and annotation of the 369-kb NY-2A and the 345-kb AR158 viruses that infect Chlorella NC64A.</title>
        <authorList>
            <person name="Fitzgerald L.A."/>
            <person name="Graves M.V."/>
            <person name="Li X."/>
            <person name="Feldblyum T."/>
            <person name="Nierman W.C."/>
            <person name="Van Etten J.L."/>
        </authorList>
    </citation>
    <scope>NUCLEOTIDE SEQUENCE [LARGE SCALE GENOMIC DNA]</scope>
    <source>
        <strain evidence="1 2">NY-2A</strain>
    </source>
</reference>
<evidence type="ECO:0000313" key="1">
    <source>
        <dbReference type="EMBL" id="ABT14908.1"/>
    </source>
</evidence>
<dbReference type="RefSeq" id="YP_001497705.1">
    <property type="nucleotide sequence ID" value="NC_009898.1"/>
</dbReference>
<dbReference type="Proteomes" id="UP000202419">
    <property type="component" value="Segment"/>
</dbReference>
<accession>A7IX34</accession>
<protein>
    <submittedName>
        <fullName evidence="1">Uncharacterized protein b509L</fullName>
    </submittedName>
</protein>
<dbReference type="GeneID" id="5659271"/>
<evidence type="ECO:0000313" key="2">
    <source>
        <dbReference type="Proteomes" id="UP000202419"/>
    </source>
</evidence>
<organism evidence="1 2">
    <name type="scientific">Paramecium bursaria Chlorella virus NY2A</name>
    <name type="common">PBCV-NY2A</name>
    <dbReference type="NCBI Taxonomy" id="46021"/>
    <lineage>
        <taxon>Viruses</taxon>
        <taxon>Varidnaviria</taxon>
        <taxon>Bamfordvirae</taxon>
        <taxon>Nucleocytoviricota</taxon>
        <taxon>Megaviricetes</taxon>
        <taxon>Algavirales</taxon>
        <taxon>Phycodnaviridae</taxon>
        <taxon>Chlorovirus</taxon>
        <taxon>Chlorovirus americanus</taxon>
    </lineage>
</organism>
<dbReference type="KEGG" id="vg:5659271"/>
<dbReference type="EMBL" id="DQ491002">
    <property type="protein sequence ID" value="ABT14908.1"/>
    <property type="molecule type" value="Genomic_DNA"/>
</dbReference>
<keyword evidence="2" id="KW-1185">Reference proteome</keyword>
<sequence>MTASPCEIFGFVCGKTCLFVRFFSRRDFPRLPEPRPGDLVGRKPNICGIRGETDFGVLFLPRGCVGMILLRF</sequence>
<organismHost>
    <name type="scientific">Chlorella</name>
    <dbReference type="NCBI Taxonomy" id="3071"/>
</organismHost>